<dbReference type="WBParaSite" id="PS1159_v2.g23736.t1">
    <property type="protein sequence ID" value="PS1159_v2.g23736.t1"/>
    <property type="gene ID" value="PS1159_v2.g23736"/>
</dbReference>
<protein>
    <submittedName>
        <fullName evidence="2">Uncharacterized protein</fullName>
    </submittedName>
</protein>
<proteinExistence type="predicted"/>
<evidence type="ECO:0000313" key="1">
    <source>
        <dbReference type="Proteomes" id="UP000887580"/>
    </source>
</evidence>
<name>A0AC35G3L7_9BILA</name>
<organism evidence="1 2">
    <name type="scientific">Panagrolaimus sp. PS1159</name>
    <dbReference type="NCBI Taxonomy" id="55785"/>
    <lineage>
        <taxon>Eukaryota</taxon>
        <taxon>Metazoa</taxon>
        <taxon>Ecdysozoa</taxon>
        <taxon>Nematoda</taxon>
        <taxon>Chromadorea</taxon>
        <taxon>Rhabditida</taxon>
        <taxon>Tylenchina</taxon>
        <taxon>Panagrolaimomorpha</taxon>
        <taxon>Panagrolaimoidea</taxon>
        <taxon>Panagrolaimidae</taxon>
        <taxon>Panagrolaimus</taxon>
    </lineage>
</organism>
<sequence length="67" mass="7396">MISSFPTNSSTTFDVMEETTFGVIDGQIMQRSKSTDALYQPLPLSSSSTLTTPTTKTVFTPRTIDRM</sequence>
<accession>A0AC35G3L7</accession>
<evidence type="ECO:0000313" key="2">
    <source>
        <dbReference type="WBParaSite" id="PS1159_v2.g23736.t1"/>
    </source>
</evidence>
<reference evidence="2" key="1">
    <citation type="submission" date="2022-11" db="UniProtKB">
        <authorList>
            <consortium name="WormBaseParasite"/>
        </authorList>
    </citation>
    <scope>IDENTIFICATION</scope>
</reference>
<dbReference type="Proteomes" id="UP000887580">
    <property type="component" value="Unplaced"/>
</dbReference>